<keyword evidence="6" id="KW-0378">Hydrolase</keyword>
<dbReference type="PANTHER" id="PTHR24252">
    <property type="entry name" value="ACROSIN-RELATED"/>
    <property type="match status" value="1"/>
</dbReference>
<dbReference type="InterPro" id="IPR043504">
    <property type="entry name" value="Peptidase_S1_PA_chymotrypsin"/>
</dbReference>
<protein>
    <recommendedName>
        <fullName evidence="8">Peptidase S1 domain-containing protein</fullName>
    </recommendedName>
</protein>
<dbReference type="GO" id="GO:0004252">
    <property type="term" value="F:serine-type endopeptidase activity"/>
    <property type="evidence" value="ECO:0007669"/>
    <property type="project" value="InterPro"/>
</dbReference>
<evidence type="ECO:0000256" key="7">
    <source>
        <dbReference type="SAM" id="SignalP"/>
    </source>
</evidence>
<evidence type="ECO:0000256" key="3">
    <source>
        <dbReference type="ARBA" id="ARBA00022729"/>
    </source>
</evidence>
<dbReference type="Proteomes" id="UP000749559">
    <property type="component" value="Unassembled WGS sequence"/>
</dbReference>
<dbReference type="CDD" id="cd00190">
    <property type="entry name" value="Tryp_SPc"/>
    <property type="match status" value="2"/>
</dbReference>
<dbReference type="FunFam" id="2.40.10.10:FF:000054">
    <property type="entry name" value="Complement C1r subcomponent"/>
    <property type="match status" value="1"/>
</dbReference>
<dbReference type="InterPro" id="IPR033116">
    <property type="entry name" value="TRYPSIN_SER"/>
</dbReference>
<keyword evidence="5" id="KW-0325">Glycoprotein</keyword>
<reference evidence="9" key="1">
    <citation type="submission" date="2022-03" db="EMBL/GenBank/DDBJ databases">
        <authorList>
            <person name="Martin C."/>
        </authorList>
    </citation>
    <scope>NUCLEOTIDE SEQUENCE</scope>
</reference>
<keyword evidence="10" id="KW-1185">Reference proteome</keyword>
<evidence type="ECO:0000256" key="1">
    <source>
        <dbReference type="ARBA" id="ARBA00004613"/>
    </source>
</evidence>
<dbReference type="GO" id="GO:0005576">
    <property type="term" value="C:extracellular region"/>
    <property type="evidence" value="ECO:0007669"/>
    <property type="project" value="UniProtKB-SubCell"/>
</dbReference>
<evidence type="ECO:0000256" key="4">
    <source>
        <dbReference type="ARBA" id="ARBA00023157"/>
    </source>
</evidence>
<dbReference type="SUPFAM" id="SSF50494">
    <property type="entry name" value="Trypsin-like serine proteases"/>
    <property type="match status" value="2"/>
</dbReference>
<proteinExistence type="predicted"/>
<dbReference type="InterPro" id="IPR009003">
    <property type="entry name" value="Peptidase_S1_PA"/>
</dbReference>
<evidence type="ECO:0000256" key="2">
    <source>
        <dbReference type="ARBA" id="ARBA00022525"/>
    </source>
</evidence>
<dbReference type="EMBL" id="CAIIXF020000007">
    <property type="protein sequence ID" value="CAH1788527.1"/>
    <property type="molecule type" value="Genomic_DNA"/>
</dbReference>
<evidence type="ECO:0000313" key="9">
    <source>
        <dbReference type="EMBL" id="CAH1788527.1"/>
    </source>
</evidence>
<dbReference type="FunFam" id="2.40.10.10:FF:000047">
    <property type="entry name" value="Trypsin eta"/>
    <property type="match status" value="1"/>
</dbReference>
<name>A0A8S4P6M0_OWEFU</name>
<evidence type="ECO:0000313" key="10">
    <source>
        <dbReference type="Proteomes" id="UP000749559"/>
    </source>
</evidence>
<gene>
    <name evidence="9" type="ORF">OFUS_LOCUS14040</name>
</gene>
<dbReference type="InterPro" id="IPR018114">
    <property type="entry name" value="TRYPSIN_HIS"/>
</dbReference>
<feature type="chain" id="PRO_5035812147" description="Peptidase S1 domain-containing protein" evidence="7">
    <location>
        <begin position="17"/>
        <end position="498"/>
    </location>
</feature>
<feature type="domain" description="Peptidase S1" evidence="8">
    <location>
        <begin position="37"/>
        <end position="281"/>
    </location>
</feature>
<dbReference type="FunFam" id="2.40.10.10:FF:000068">
    <property type="entry name" value="transmembrane protease serine 2"/>
    <property type="match status" value="1"/>
</dbReference>
<dbReference type="SMART" id="SM00020">
    <property type="entry name" value="Tryp_SPc"/>
    <property type="match status" value="2"/>
</dbReference>
<feature type="domain" description="Peptidase S1" evidence="8">
    <location>
        <begin position="272"/>
        <end position="498"/>
    </location>
</feature>
<dbReference type="InterPro" id="IPR001254">
    <property type="entry name" value="Trypsin_dom"/>
</dbReference>
<keyword evidence="6" id="KW-0720">Serine protease</keyword>
<dbReference type="GO" id="GO:0051604">
    <property type="term" value="P:protein maturation"/>
    <property type="evidence" value="ECO:0007669"/>
    <property type="project" value="UniProtKB-ARBA"/>
</dbReference>
<dbReference type="AlphaFoldDB" id="A0A8S4P6M0"/>
<feature type="signal peptide" evidence="7">
    <location>
        <begin position="1"/>
        <end position="16"/>
    </location>
</feature>
<organism evidence="9 10">
    <name type="scientific">Owenia fusiformis</name>
    <name type="common">Polychaete worm</name>
    <dbReference type="NCBI Taxonomy" id="6347"/>
    <lineage>
        <taxon>Eukaryota</taxon>
        <taxon>Metazoa</taxon>
        <taxon>Spiralia</taxon>
        <taxon>Lophotrochozoa</taxon>
        <taxon>Annelida</taxon>
        <taxon>Polychaeta</taxon>
        <taxon>Sedentaria</taxon>
        <taxon>Canalipalpata</taxon>
        <taxon>Sabellida</taxon>
        <taxon>Oweniida</taxon>
        <taxon>Oweniidae</taxon>
        <taxon>Owenia</taxon>
    </lineage>
</organism>
<accession>A0A8S4P6M0</accession>
<keyword evidence="2" id="KW-0964">Secreted</keyword>
<dbReference type="PRINTS" id="PR00722">
    <property type="entry name" value="CHYMOTRYPSIN"/>
</dbReference>
<evidence type="ECO:0000256" key="5">
    <source>
        <dbReference type="ARBA" id="ARBA00023180"/>
    </source>
</evidence>
<sequence>MLKALLFCGLVGLSYQVVWNTADCGQGGSGPPGDVQIVDGVESADGQWPWQISLRREGLFGFGHSCGGSIINNKWILTAAHCLSATGDASGYQIEYGMNIRDTGTLDDPVRYIRHADFDSDSNENDIALIELSGTLSWSSTVRPVCQPTTANIDGRQSVVSGWGTEFSGGSVTTELRHVQKTIVSNDECRNSYADIFDSSLCSGLDDEGDSCQGDSGGPLSINENGRWLEVGVVSWGRGCAVPGYPGLSYQVVWNTADCGQGGDGPPGDVQIVDGVESADGQWPWQISLRREGLFGFGHSCGGSIINNKWILTAAHCLSATGDASGYQIEYGMNIRDTGTLDDPVQYIRHEDYDSGTNENDIALMELSGTLSWSSTVRPVCQPTTANIDGRQSVVSGWGTEFSGGTVTTELRHVQKTIVSNDECLNSYTSIFDSSLCAGLDDEGDSCQGDSGGPLSINENGRWLEVGVVSWGRGCAVPGYPGVYARVSSYLQWIIDQN</sequence>
<dbReference type="PROSITE" id="PS50240">
    <property type="entry name" value="TRYPSIN_DOM"/>
    <property type="match status" value="2"/>
</dbReference>
<evidence type="ECO:0000259" key="8">
    <source>
        <dbReference type="PROSITE" id="PS50240"/>
    </source>
</evidence>
<dbReference type="InterPro" id="IPR001314">
    <property type="entry name" value="Peptidase_S1A"/>
</dbReference>
<dbReference type="Pfam" id="PF00089">
    <property type="entry name" value="Trypsin"/>
    <property type="match status" value="2"/>
</dbReference>
<dbReference type="PROSITE" id="PS00135">
    <property type="entry name" value="TRYPSIN_SER"/>
    <property type="match status" value="1"/>
</dbReference>
<evidence type="ECO:0000256" key="6">
    <source>
        <dbReference type="RuleBase" id="RU363034"/>
    </source>
</evidence>
<dbReference type="OrthoDB" id="10012881at2759"/>
<dbReference type="GO" id="GO:0006508">
    <property type="term" value="P:proteolysis"/>
    <property type="evidence" value="ECO:0007669"/>
    <property type="project" value="UniProtKB-KW"/>
</dbReference>
<comment type="subcellular location">
    <subcellularLocation>
        <location evidence="1">Secreted</location>
    </subcellularLocation>
</comment>
<keyword evidence="6" id="KW-0645">Protease</keyword>
<keyword evidence="4" id="KW-1015">Disulfide bond</keyword>
<comment type="caution">
    <text evidence="9">The sequence shown here is derived from an EMBL/GenBank/DDBJ whole genome shotgun (WGS) entry which is preliminary data.</text>
</comment>
<keyword evidence="3 7" id="KW-0732">Signal</keyword>
<dbReference type="PROSITE" id="PS00134">
    <property type="entry name" value="TRYPSIN_HIS"/>
    <property type="match status" value="1"/>
</dbReference>
<dbReference type="Gene3D" id="2.40.10.10">
    <property type="entry name" value="Trypsin-like serine proteases"/>
    <property type="match status" value="4"/>
</dbReference>
<dbReference type="PANTHER" id="PTHR24252:SF7">
    <property type="entry name" value="HYALIN"/>
    <property type="match status" value="1"/>
</dbReference>